<dbReference type="InterPro" id="IPR011611">
    <property type="entry name" value="PfkB_dom"/>
</dbReference>
<comment type="similarity">
    <text evidence="9">Belongs to the carbohydrate kinase PfkB family. Ribokinase subfamily.</text>
</comment>
<comment type="catalytic activity">
    <reaction evidence="9">
        <text>D-ribose + ATP = D-ribose 5-phosphate + ADP + H(+)</text>
        <dbReference type="Rhea" id="RHEA:13697"/>
        <dbReference type="ChEBI" id="CHEBI:15378"/>
        <dbReference type="ChEBI" id="CHEBI:30616"/>
        <dbReference type="ChEBI" id="CHEBI:47013"/>
        <dbReference type="ChEBI" id="CHEBI:78346"/>
        <dbReference type="ChEBI" id="CHEBI:456216"/>
        <dbReference type="EC" id="2.7.1.15"/>
    </reaction>
</comment>
<keyword evidence="7 9" id="KW-0630">Potassium</keyword>
<dbReference type="WBParaSite" id="SMRG1_54530.1">
    <property type="protein sequence ID" value="SMRG1_54530.1"/>
    <property type="gene ID" value="SMRG1_54530"/>
</dbReference>
<keyword evidence="2 9" id="KW-0479">Metal-binding</keyword>
<dbReference type="InterPro" id="IPR029056">
    <property type="entry name" value="Ribokinase-like"/>
</dbReference>
<organism evidence="11 12">
    <name type="scientific">Schistosoma margrebowiei</name>
    <dbReference type="NCBI Taxonomy" id="48269"/>
    <lineage>
        <taxon>Eukaryota</taxon>
        <taxon>Metazoa</taxon>
        <taxon>Spiralia</taxon>
        <taxon>Lophotrochozoa</taxon>
        <taxon>Platyhelminthes</taxon>
        <taxon>Trematoda</taxon>
        <taxon>Digenea</taxon>
        <taxon>Strigeidida</taxon>
        <taxon>Schistosomatoidea</taxon>
        <taxon>Schistosomatidae</taxon>
        <taxon>Schistosoma</taxon>
    </lineage>
</organism>
<name>A0AA84ZY48_9TREM</name>
<evidence type="ECO:0000256" key="8">
    <source>
        <dbReference type="ARBA" id="ARBA00023277"/>
    </source>
</evidence>
<dbReference type="CDD" id="cd01174">
    <property type="entry name" value="ribokinase"/>
    <property type="match status" value="1"/>
</dbReference>
<keyword evidence="1 9" id="KW-0808">Transferase</keyword>
<feature type="binding site" evidence="9">
    <location>
        <position position="359"/>
    </location>
    <ligand>
        <name>K(+)</name>
        <dbReference type="ChEBI" id="CHEBI:29103"/>
    </ligand>
</feature>
<feature type="binding site" evidence="9">
    <location>
        <begin position="74"/>
        <end position="76"/>
    </location>
    <ligand>
        <name>substrate</name>
    </ligand>
</feature>
<sequence>MDLYCIAKDSSNENPFELSPNHYVHFLSPTTIFTHLMFLSLCLPNVQMFSQFFDTSSKFATMTKSHVTVVGSLNVDLSVFTSIIPKLGETVTGSSFLLGYGGKGANQCVASRVLGCNTALIGKVGDDYFGEMFVQHLKQLGVNTDGISRTSMNSTGVASITVETRTGGNQIIIVPGANMLVSEKDISFAEKLALLDTKVIVCQFEINPTATLYSLRLGRAKGVKTILNPAPGPVASGNPEELGNYELMEDILSNCDFVCPNESEFCSITASDSESLFSKDEIGSLNIDAFIPGLTCLLKKKIKYPIVTLGSKGVIAILSEQDMENIYAKDASEVARITFDNQKKLVVHFSAPSKIDVVDTTGAGDCFVGSLAYFVACHEDITLAEQIRRSVWVASQSIRKKGTQSSYLKRDELPDTLFTLETFQWP</sequence>
<evidence type="ECO:0000259" key="10">
    <source>
        <dbReference type="Pfam" id="PF00294"/>
    </source>
</evidence>
<dbReference type="GO" id="GO:0005829">
    <property type="term" value="C:cytosol"/>
    <property type="evidence" value="ECO:0007669"/>
    <property type="project" value="TreeGrafter"/>
</dbReference>
<comment type="activity regulation">
    <text evidence="9">Activated by a monovalent cation that binds near, but not in, the active site. The most likely occupant of the site in vivo is potassium. Ion binding induces a conformational change that may alter substrate affinity.</text>
</comment>
<dbReference type="GO" id="GO:0019303">
    <property type="term" value="P:D-ribose catabolic process"/>
    <property type="evidence" value="ECO:0007669"/>
    <property type="project" value="UniProtKB-UniRule"/>
</dbReference>
<feature type="binding site" evidence="9">
    <location>
        <position position="402"/>
    </location>
    <ligand>
        <name>K(+)</name>
        <dbReference type="ChEBI" id="CHEBI:29103"/>
    </ligand>
</feature>
<dbReference type="PANTHER" id="PTHR10584:SF166">
    <property type="entry name" value="RIBOKINASE"/>
    <property type="match status" value="1"/>
</dbReference>
<comment type="caution">
    <text evidence="9">Lacks conserved residue(s) required for the propagation of feature annotation.</text>
</comment>
<evidence type="ECO:0000256" key="3">
    <source>
        <dbReference type="ARBA" id="ARBA00022741"/>
    </source>
</evidence>
<feature type="binding site" evidence="9">
    <location>
        <begin position="308"/>
        <end position="313"/>
    </location>
    <ligand>
        <name>ATP</name>
        <dbReference type="ChEBI" id="CHEBI:30616"/>
    </ligand>
</feature>
<feature type="binding site" evidence="9">
    <location>
        <position position="205"/>
    </location>
    <ligand>
        <name>substrate</name>
    </ligand>
</feature>
<comment type="cofactor">
    <cofactor evidence="9">
        <name>Mg(2+)</name>
        <dbReference type="ChEBI" id="CHEBI:18420"/>
    </cofactor>
    <text evidence="9">Requires a divalent cation, most likely magnesium in vivo, as an electrophilic catalyst to aid phosphoryl group transfer. It is the chelate of the metal and the nucleotide that is the actual substrate.</text>
</comment>
<feature type="active site" description="Proton acceptor" evidence="9">
    <location>
        <position position="365"/>
    </location>
</feature>
<feature type="binding site" evidence="9">
    <location>
        <begin position="102"/>
        <end position="106"/>
    </location>
    <ligand>
        <name>substrate</name>
    </ligand>
</feature>
<keyword evidence="6 9" id="KW-0460">Magnesium</keyword>
<keyword evidence="8 9" id="KW-0119">Carbohydrate metabolism</keyword>
<feature type="binding site" evidence="9">
    <location>
        <begin position="364"/>
        <end position="365"/>
    </location>
    <ligand>
        <name>ATP</name>
        <dbReference type="ChEBI" id="CHEBI:30616"/>
    </ligand>
</feature>
<dbReference type="PRINTS" id="PR00990">
    <property type="entry name" value="RIBOKINASE"/>
</dbReference>
<keyword evidence="9" id="KW-0539">Nucleus</keyword>
<feature type="binding site" evidence="9">
    <location>
        <position position="400"/>
    </location>
    <ligand>
        <name>K(+)</name>
        <dbReference type="ChEBI" id="CHEBI:29103"/>
    </ligand>
</feature>
<comment type="subunit">
    <text evidence="9">Homodimer.</text>
</comment>
<dbReference type="SUPFAM" id="SSF53613">
    <property type="entry name" value="Ribokinase-like"/>
    <property type="match status" value="1"/>
</dbReference>
<evidence type="ECO:0000313" key="11">
    <source>
        <dbReference type="Proteomes" id="UP000050790"/>
    </source>
</evidence>
<comment type="function">
    <text evidence="9">Catalyzes the phosphorylation of ribose at O-5 in a reaction requiring ATP and magnesium. The resulting D-ribose-5-phosphate can then be used either for sythesis of nucleotides, histidine, and tryptophan, or as a component of the pentose phosphate pathway.</text>
</comment>
<feature type="binding site" evidence="9">
    <location>
        <position position="261"/>
    </location>
    <ligand>
        <name>ATP</name>
        <dbReference type="ChEBI" id="CHEBI:30616"/>
    </ligand>
</feature>
<reference evidence="12" key="1">
    <citation type="submission" date="2023-11" db="UniProtKB">
        <authorList>
            <consortium name="WormBaseParasite"/>
        </authorList>
    </citation>
    <scope>IDENTIFICATION</scope>
</reference>
<feature type="binding site" evidence="9">
    <location>
        <position position="361"/>
    </location>
    <ligand>
        <name>K(+)</name>
        <dbReference type="ChEBI" id="CHEBI:29103"/>
    </ligand>
</feature>
<comment type="pathway">
    <text evidence="9">Carbohydrate metabolism; D-ribose degradation; D-ribose 5-phosphate from beta-D-ribopyranose: step 2/2.</text>
</comment>
<feature type="binding site" evidence="9">
    <location>
        <position position="397"/>
    </location>
    <ligand>
        <name>K(+)</name>
        <dbReference type="ChEBI" id="CHEBI:29103"/>
    </ligand>
</feature>
<dbReference type="Pfam" id="PF00294">
    <property type="entry name" value="PfkB"/>
    <property type="match status" value="1"/>
</dbReference>
<evidence type="ECO:0000256" key="5">
    <source>
        <dbReference type="ARBA" id="ARBA00022840"/>
    </source>
</evidence>
<dbReference type="PANTHER" id="PTHR10584">
    <property type="entry name" value="SUGAR KINASE"/>
    <property type="match status" value="1"/>
</dbReference>
<dbReference type="GO" id="GO:0004747">
    <property type="term" value="F:ribokinase activity"/>
    <property type="evidence" value="ECO:0007669"/>
    <property type="project" value="UniProtKB-UniRule"/>
</dbReference>
<dbReference type="EC" id="2.7.1.15" evidence="9"/>
<keyword evidence="3 9" id="KW-0547">Nucleotide-binding</keyword>
<dbReference type="InterPro" id="IPR011877">
    <property type="entry name" value="Ribokinase"/>
</dbReference>
<keyword evidence="9" id="KW-0963">Cytoplasm</keyword>
<dbReference type="HAMAP" id="MF_01987">
    <property type="entry name" value="Ribokinase"/>
    <property type="match status" value="1"/>
</dbReference>
<accession>A0AA84ZY48</accession>
<feature type="binding site" evidence="9">
    <location>
        <position position="406"/>
    </location>
    <ligand>
        <name>K(+)</name>
        <dbReference type="ChEBI" id="CHEBI:29103"/>
    </ligand>
</feature>
<evidence type="ECO:0000256" key="6">
    <source>
        <dbReference type="ARBA" id="ARBA00022842"/>
    </source>
</evidence>
<evidence type="ECO:0000256" key="1">
    <source>
        <dbReference type="ARBA" id="ARBA00022679"/>
    </source>
</evidence>
<dbReference type="GO" id="GO:0005634">
    <property type="term" value="C:nucleus"/>
    <property type="evidence" value="ECO:0007669"/>
    <property type="project" value="UniProtKB-SubCell"/>
</dbReference>
<dbReference type="Proteomes" id="UP000050790">
    <property type="component" value="Unassembled WGS sequence"/>
</dbReference>
<evidence type="ECO:0000313" key="12">
    <source>
        <dbReference type="WBParaSite" id="SMRG1_54530.1"/>
    </source>
</evidence>
<dbReference type="GO" id="GO:0046872">
    <property type="term" value="F:metal ion binding"/>
    <property type="evidence" value="ECO:0007669"/>
    <property type="project" value="UniProtKB-KW"/>
</dbReference>
<protein>
    <recommendedName>
        <fullName evidence="9">Ribokinase</fullName>
        <shortName evidence="9">RK</shortName>
        <ecNumber evidence="9">2.7.1.15</ecNumber>
    </recommendedName>
</protein>
<evidence type="ECO:0000256" key="2">
    <source>
        <dbReference type="ARBA" id="ARBA00022723"/>
    </source>
</evidence>
<dbReference type="GO" id="GO:0005524">
    <property type="term" value="F:ATP binding"/>
    <property type="evidence" value="ECO:0007669"/>
    <property type="project" value="UniProtKB-UniRule"/>
</dbReference>
<evidence type="ECO:0000256" key="7">
    <source>
        <dbReference type="ARBA" id="ARBA00022958"/>
    </source>
</evidence>
<keyword evidence="5 9" id="KW-0067">ATP-binding</keyword>
<dbReference type="AlphaFoldDB" id="A0AA84ZY48"/>
<dbReference type="InterPro" id="IPR002139">
    <property type="entry name" value="Ribo/fructo_kinase"/>
</dbReference>
<feature type="binding site" evidence="9">
    <location>
        <position position="365"/>
    </location>
    <ligand>
        <name>substrate</name>
    </ligand>
</feature>
<keyword evidence="4 9" id="KW-0418">Kinase</keyword>
<proteinExistence type="inferred from homology"/>
<evidence type="ECO:0000256" key="4">
    <source>
        <dbReference type="ARBA" id="ARBA00022777"/>
    </source>
</evidence>
<comment type="subcellular location">
    <subcellularLocation>
        <location evidence="9">Cytoplasm</location>
    </subcellularLocation>
    <subcellularLocation>
        <location evidence="9">Nucleus</location>
    </subcellularLocation>
</comment>
<feature type="domain" description="Carbohydrate kinase PfkB" evidence="10">
    <location>
        <begin position="65"/>
        <end position="407"/>
    </location>
</feature>
<dbReference type="Gene3D" id="3.40.1190.20">
    <property type="match status" value="1"/>
</dbReference>
<evidence type="ECO:0000256" key="9">
    <source>
        <dbReference type="HAMAP-Rule" id="MF_03215"/>
    </source>
</evidence>